<evidence type="ECO:0000313" key="2">
    <source>
        <dbReference type="EMBL" id="SPJ31367.1"/>
    </source>
</evidence>
<dbReference type="InterPro" id="IPR011049">
    <property type="entry name" value="Serralysin-like_metalloprot_C"/>
</dbReference>
<keyword evidence="3" id="KW-1185">Reference proteome</keyword>
<name>A0A2R8CG32_9RHOB</name>
<dbReference type="RefSeq" id="WP_108792583.1">
    <property type="nucleotide sequence ID" value="NZ_ONZG01000021.1"/>
</dbReference>
<sequence>MATRQDQVTTRSLAQADVRQMLENGAPNVLVVETDFLTSVKLPEGAVVEYPALIDGNLILVQPEGTLIVFPNATETSLLVDTGTAFVPFSRLLNVATPESEWTTLGDVSRVPLHFILSPGTPLQGSADDLKLIVEDPLVGLEVNPLLPPTDYAFGDRFERHYSGDDDNGSSPADLTIVLKGPLITAETDGVTVIRPADQIVIVTNPPDSPASVSEIRIEISGLPANATSSLGNLIAQPDGTNTLAFVGAEAEFQTLTLSFPTDFSTVSRSDIANGPLTGTIEVVASTGATETLDFPIRVTPEGDVEIDDTLPDLVPDETDAPTPVVPSELLLPAVTDADGSEALEALVLTITGLPGGSDLAGLGITLPAGATSRIGDDAATGAATLVITLRAADVGDVLAAYQALSLSLPADFSTANRSDLTGGATALPLSLTVDVQTDEDQNPATDTPTDGTATATRIVEIGATEDITLSAPRLRLASEDDGVPGSSQGVDVDLGIEIAITDQDGSETEDPSDPRFAATVEILFAGLPGAATANGGTLDAGAGRWTGTVAQAEALVLSLPGDYNGAILSTITVTTPEGVESVPQAIVVTPTPDIVIDGAILKAETDAPVEVLLSDFISVLVTDPDETVESLSLNLPGLPPGMGVAGDGGLGTFTDAGDGSFTFDLTLPAGSGVDPAGVRLIFPTDYSTTNPAVMLEAALTVTTSDGTSTGDIPVVITEEGDVLLEDATLTLAETDAPVLFTPAASLVPQVTDADGSESIALVAVVFNALPPGTRVSTDGGVSFAPLTNPALNFIGTLAEYQSLVLSLPTDYSTQNPATTLYAEVAAVSDEGGFGLARLDVVVSYELDVTLAAPGALVAVEDGDGVDGGGVTVDLQITVQATDRDGSEDSTRVEIAFSDLPPGAAVNGGTLDAGTGIWTGTMAQAEALTLHLPGDYSGTISSVITARSPEGTVSTAQVLTVAPAGDIDFHIEELVAAETDARVVVTPSAAWAVSVSDSDPGLPAEGLETVVLSLADLPPNVQVLGVPAGTISYNPAAGGPLTFTGTEAQYLALHLSFPADYSTESPAADGLVLSGTLTATSTEDAGGQSAPVSLRITPEGDVEIDDTLPDLVPDETDAPTPVVPSELLLPAVTDADGSEALEALVLTITGLPGGSDLAGLGITLPAGATSRIGDDAATGAATLVITLRAADVGDVLAAYQALSLSLPADFSTANRSDLTGGATALPLSLTVDVQTDEDQNPATDTPTDGTATATRIVEIGFELDVTLDAPATLTRSEDSSGVGVTLDLGIQVAATDIDGSEDSTTVEIQFTGLPDGSTFSVGQFDPATGIWTGNMVAANALNLTLPEDYSGTIQSQIRALSPEGTVSVDQIIEITPTGDIVLDVEELRAQETDARIVVTPSTVWQVSVDDTDGNMPFEVIETISINLADLPPNVLVLNVPASTYSYDPATGGGLTFTGTEAQYQALQLSFPTDYSTESPAADDLVLDGTLSATSTEDASGISTSISLRITPEGDVEIDDSLPDTVPDETDASTLVTPSDLLLPAASDLDGSEALETLTLVIDGLPAGSDETSLMITVPTGATLNFATDAATGASTLTLTMDAANVGDVAAAYAAFNLTLPVDFSTANRSDLTDGSTTLPLTFTLDVQTDEDQDPATDTPTDGTATATRVVEIGFEEDISLAAPLLITAEEDGGNTGDPDLGVNVDLEIQIDITDQDGSETADPSDPRFAAQVSIEMFGLPAGTGVNGGTLTGTSWVGTVAQANNLVLSLPPNYNGEILNLITVTTPEGAENTVQGVIVSPTPDIIIEGEVTVDETDAVVDVRLSDFIDIIVDPSETILNLTFDLDGLPTGTEVLDGGGNPIGMFTDNGDGTSDFLYIFNGVGSIPTGATIKLPTDYSTTNPMQSLFATISVTTNEGTVSRDVPVTVREEGDLAIGDGSFALAETDAPVQFRPADQITPVATDLDGSESVTRVAVLFNALPTGTRYSTDGGTTFQDALPTLQFVGTLAEYNNLIIELPTDFSTGSPATTLTGSVFAVTDEGGLGRGDLTVTVEAEGDLTLSGPGRLDLVENDAPGDIDEDTTTEAPLDARLVDAISATSPDADGSESIATVDVTVSGLPDGTQYSTDGGTTFMAVPAGTTFVFNGLTDAEYKGLILRLPDDFSTTTDITGSATFTTDEAILAGETDVDGTDGIETRGFVITVSSEQDVVIAAQDITVIEDLGSFIPLNLDAAVTDLDGSESITAITVDFTGLPTGDTVLTGGVIVNGPTDSWTGTLAELQALGVVSFPQHFSGTVGVTVTVQTDEGTTAGTSESFDLNVTPVAEPTLVISVDDSPASVDRIAAGNYLVDEDSSFLMTFDAQTPDRDGSEQLTTIVVDNMPAGWVPNTNGTVDLSLFEQGAAQVASAAVSGTTLTITLNSGVQEFMGALRVTPLADDDRDAATIVGDDLVATVTSVDTAAGLPSDTQTAQDDLDIDVDAIVDPLDFTVANSRTNENTGGSKRVNIELSNIALQDNDGSEVLQSLVLSIAVATESDNFDPSNTNDLLLEVSNKGLASKVQITQAGSTLTSVDYAITPLPTTSAQEFADALDLMRIVVPQHFSGVLTLDGTLAWNETTTGDVEVDTSDNFATTDFQIIQTVRPRAEAELTASVFVRRPAEVADDSQQIVSATIKDGSVSGDEILTLLESTADGSGPGQVDLYVGLDASTPDTDGSEQIETIVITNVPTDWIADHLSGTTVQQSAFFQPDGGLPLAQTTYDLIDSATYNQATGDLTISFVPDVTSFEASLQLRPSLYEDYDVDRQNGDPFSSVGDFFGDDLNIEVSVSDDNTDEVRNAQADATFDVDVDPVNNIAVILTLPQGNEMVIDDAGGVWQIPFQPVIQDTDGSESVTAVVMREVPNGVTVYVQDSSDPTGPKIPALLTDVNVPPGFNSWSLENESWLTAELRGIPTHYAGDYPLKIDVVTTESDGGNTRITTLDEVLRVDPVIDGGDPSESFNGQEDTALATPIDGNIIDNMNNSPGSPEAILGQVVITNVVPDSFGRVPTFFLGPPQADPVIPDRYYNSLPVDANGELRLTPTQAAELWILPGKDSNETIEFDVSVIYYETIDQSQFQLATGTVTVNVTGIADDPILELQNPDPTDDPNSGITDDQIDDAYRPTEIVDGVANADRVYGYAGKDNAAFALDSRIRDIFLRTGPISPDNLFRPADPIEGRMTEITFAGGQFDGSETLYYLITDVDPSVSFLGGTPIDSSGESYVVTADQLATLEFVPTNVTEVTYYDMTIHAIVVEDDQPLNGLIGTPEEVLMLIDSLPGGSVVPMDFTVVVVPATGNGTDPCDPEQELPLPMLELIGSGDEDTVIELTLKITPQPPFYDSIDDLVNLPNGVTGDFGIGIELPPGSSLATDPPGGALFDPVTGFWVIDLSVLGVDPSDPTQTEGKLLFTPPPHESSPTNPFDPADTFGPDDPYDELNSLNYSMILNNFTCGTSDSASSTFSLTINPVVDPPVIRLTGGRSFDEDTVFDLGLSITSPDGGERPGDTVEIDLDTRSGAELLDENGNPLTGTDVGGGFTRFLVDYDDIDTLGLRAAEHYSGQLEIRITATSEDIDGSTASSTLFQTLQVIPVADDPFFNFNNTILDPDTGQPFVDESGRVPIITAIEDIPLNLSQFIEANTPDQDGSETITIVLAGVPDYLNVTGPSNNGFIDNGDGSYTISEAAFPLVSVELVNQHARTPDSLDPTLPSEIPLSLTVNTLELANSDQATGTQNFVLRVRPDADTPTLTASIDPTTGVEDSGDLFTLTLSGETPDPHETMSFEVVVPTGGKIFVDGIEQPVVGGVVTLGGTPSPTVNPSINLGFAPDGVVTFLAPPDFGGMTSLDVTAITTDADGIFTDTERTPTQTLDLDIAVAPDLVFSVLDPDVELDETDAVVTHDPAGDFDIQVTDVDGSEMVDNVTYTITGVPDGMAYQVGSNPIVPVTTADLSFTGSLADFQQLTLIFPQDYATNGMPLNGTINVTTNEGGDESGAFTIDVDGELDLSVMVDVQPNTAPQTGVPIVVDFGIMATVTDVQAVPSETLEEVLVDFTDPLPPGTTSSAGTISGDRLTLTRGSTSPADFAVLVAALSITVPGTYAGVLEGEITVSTNHGSGVPEAFQVAINDQPDVSGPVNISSTDPSFAISFTDLLANSTDPDQPLTVENITSSDPLVGLNVIGSTVFVTVPDAYVGMPTLTYDVVDSGPGPARSTATANLDIDTLQMEPNGTHTGPDGLTRDLMDNVTGAVGGTDIARGTGGDDAVVLDVTNPYVEIEGFEMQGGSDFVDLSNSTRDFRVDLGAGDDWGRGGNGNDVLIGGAGADTLEGGGGTDIFTITDLGSADVILDFEEPVGILFPVGVDQIDLTSVVALSLGEDLADHVGYENSNGALTVDGSLAATVNADGGGFADEVEVIFTNASGAQETAII</sequence>
<reference evidence="3" key="1">
    <citation type="submission" date="2018-03" db="EMBL/GenBank/DDBJ databases">
        <authorList>
            <person name="Rodrigo-Torres L."/>
            <person name="Arahal R. D."/>
            <person name="Lucena T."/>
        </authorList>
    </citation>
    <scope>NUCLEOTIDE SEQUENCE [LARGE SCALE GENOMIC DNA]</scope>
    <source>
        <strain evidence="3">CECT 7615</strain>
    </source>
</reference>
<dbReference type="InterPro" id="IPR001343">
    <property type="entry name" value="Hemolysn_Ca-bd"/>
</dbReference>
<organism evidence="2 3">
    <name type="scientific">Falsiruegeria mediterranea M17</name>
    <dbReference type="NCBI Taxonomy" id="1200281"/>
    <lineage>
        <taxon>Bacteria</taxon>
        <taxon>Pseudomonadati</taxon>
        <taxon>Pseudomonadota</taxon>
        <taxon>Alphaproteobacteria</taxon>
        <taxon>Rhodobacterales</taxon>
        <taxon>Roseobacteraceae</taxon>
        <taxon>Falsiruegeria</taxon>
    </lineage>
</organism>
<evidence type="ECO:0000313" key="3">
    <source>
        <dbReference type="Proteomes" id="UP000244898"/>
    </source>
</evidence>
<gene>
    <name evidence="2" type="ORF">TRM7615_04910</name>
</gene>
<feature type="compositionally biased region" description="Low complexity" evidence="1">
    <location>
        <begin position="444"/>
        <end position="455"/>
    </location>
</feature>
<protein>
    <submittedName>
        <fullName evidence="2">Uncharacterized protein</fullName>
    </submittedName>
</protein>
<dbReference type="SUPFAM" id="SSF51120">
    <property type="entry name" value="beta-Roll"/>
    <property type="match status" value="1"/>
</dbReference>
<dbReference type="Pfam" id="PF00353">
    <property type="entry name" value="HemolysinCabind"/>
    <property type="match status" value="1"/>
</dbReference>
<dbReference type="GO" id="GO:0005509">
    <property type="term" value="F:calcium ion binding"/>
    <property type="evidence" value="ECO:0007669"/>
    <property type="project" value="InterPro"/>
</dbReference>
<accession>A0A2R8CG32</accession>
<dbReference type="OrthoDB" id="7875798at2"/>
<dbReference type="InterPro" id="IPR018511">
    <property type="entry name" value="Hemolysin-typ_Ca-bd_CS"/>
</dbReference>
<feature type="region of interest" description="Disordered" evidence="1">
    <location>
        <begin position="3128"/>
        <end position="3148"/>
    </location>
</feature>
<dbReference type="EMBL" id="ONZG01000021">
    <property type="protein sequence ID" value="SPJ31367.1"/>
    <property type="molecule type" value="Genomic_DNA"/>
</dbReference>
<proteinExistence type="predicted"/>
<evidence type="ECO:0000256" key="1">
    <source>
        <dbReference type="SAM" id="MobiDB-lite"/>
    </source>
</evidence>
<dbReference type="PROSITE" id="PS00330">
    <property type="entry name" value="HEMOLYSIN_CALCIUM"/>
    <property type="match status" value="1"/>
</dbReference>
<feature type="region of interest" description="Disordered" evidence="1">
    <location>
        <begin position="436"/>
        <end position="455"/>
    </location>
</feature>
<dbReference type="Gene3D" id="2.150.10.10">
    <property type="entry name" value="Serralysin-like metalloprotease, C-terminal"/>
    <property type="match status" value="1"/>
</dbReference>
<dbReference type="Proteomes" id="UP000244898">
    <property type="component" value="Unassembled WGS sequence"/>
</dbReference>